<dbReference type="EMBL" id="JAUESC010000384">
    <property type="protein sequence ID" value="KAK0583100.1"/>
    <property type="molecule type" value="Genomic_DNA"/>
</dbReference>
<evidence type="ECO:0000256" key="1">
    <source>
        <dbReference type="SAM" id="MobiDB-lite"/>
    </source>
</evidence>
<gene>
    <name evidence="2" type="ORF">LWI29_033368</name>
</gene>
<protein>
    <submittedName>
        <fullName evidence="2">Uncharacterized protein</fullName>
    </submittedName>
</protein>
<reference evidence="2" key="2">
    <citation type="submission" date="2023-06" db="EMBL/GenBank/DDBJ databases">
        <authorList>
            <person name="Swenson N.G."/>
            <person name="Wegrzyn J.L."/>
            <person name="Mcevoy S.L."/>
        </authorList>
    </citation>
    <scope>NUCLEOTIDE SEQUENCE</scope>
    <source>
        <strain evidence="2">NS2018</strain>
        <tissue evidence="2">Leaf</tissue>
    </source>
</reference>
<name>A0AA39S0L0_ACESA</name>
<dbReference type="AlphaFoldDB" id="A0AA39S0L0"/>
<evidence type="ECO:0000313" key="2">
    <source>
        <dbReference type="EMBL" id="KAK0583100.1"/>
    </source>
</evidence>
<organism evidence="2 3">
    <name type="scientific">Acer saccharum</name>
    <name type="common">Sugar maple</name>
    <dbReference type="NCBI Taxonomy" id="4024"/>
    <lineage>
        <taxon>Eukaryota</taxon>
        <taxon>Viridiplantae</taxon>
        <taxon>Streptophyta</taxon>
        <taxon>Embryophyta</taxon>
        <taxon>Tracheophyta</taxon>
        <taxon>Spermatophyta</taxon>
        <taxon>Magnoliopsida</taxon>
        <taxon>eudicotyledons</taxon>
        <taxon>Gunneridae</taxon>
        <taxon>Pentapetalae</taxon>
        <taxon>rosids</taxon>
        <taxon>malvids</taxon>
        <taxon>Sapindales</taxon>
        <taxon>Sapindaceae</taxon>
        <taxon>Hippocastanoideae</taxon>
        <taxon>Acereae</taxon>
        <taxon>Acer</taxon>
    </lineage>
</organism>
<feature type="region of interest" description="Disordered" evidence="1">
    <location>
        <begin position="49"/>
        <end position="69"/>
    </location>
</feature>
<accession>A0AA39S0L0</accession>
<keyword evidence="3" id="KW-1185">Reference proteome</keyword>
<dbReference type="Proteomes" id="UP001168877">
    <property type="component" value="Unassembled WGS sequence"/>
</dbReference>
<comment type="caution">
    <text evidence="2">The sequence shown here is derived from an EMBL/GenBank/DDBJ whole genome shotgun (WGS) entry which is preliminary data.</text>
</comment>
<evidence type="ECO:0000313" key="3">
    <source>
        <dbReference type="Proteomes" id="UP001168877"/>
    </source>
</evidence>
<reference evidence="2" key="1">
    <citation type="journal article" date="2022" name="Plant J.">
        <title>Strategies of tolerance reflected in two North American maple genomes.</title>
        <authorList>
            <person name="McEvoy S.L."/>
            <person name="Sezen U.U."/>
            <person name="Trouern-Trend A."/>
            <person name="McMahon S.M."/>
            <person name="Schaberg P.G."/>
            <person name="Yang J."/>
            <person name="Wegrzyn J.L."/>
            <person name="Swenson N.G."/>
        </authorList>
    </citation>
    <scope>NUCLEOTIDE SEQUENCE</scope>
    <source>
        <strain evidence="2">NS2018</strain>
    </source>
</reference>
<proteinExistence type="predicted"/>
<sequence length="90" mass="9963">MASGDGSSHQLSSDDRGVQAHWASYSTLEQKVDSLSQDMQRLVAAFGARNEQMRERGNKSQGSDEPQVSPMVIRALFRSSFSSHSSRFKV</sequence>